<dbReference type="EMBL" id="JAAMPI010000173">
    <property type="protein sequence ID" value="KAF4634589.1"/>
    <property type="molecule type" value="Genomic_DNA"/>
</dbReference>
<evidence type="ECO:0000313" key="3">
    <source>
        <dbReference type="Proteomes" id="UP000566819"/>
    </source>
</evidence>
<gene>
    <name evidence="2" type="ORF">G7Y89_g3517</name>
</gene>
<feature type="compositionally biased region" description="Low complexity" evidence="1">
    <location>
        <begin position="1"/>
        <end position="13"/>
    </location>
</feature>
<protein>
    <submittedName>
        <fullName evidence="2">Uncharacterized protein</fullName>
    </submittedName>
</protein>
<dbReference type="Proteomes" id="UP000566819">
    <property type="component" value="Unassembled WGS sequence"/>
</dbReference>
<evidence type="ECO:0000313" key="2">
    <source>
        <dbReference type="EMBL" id="KAF4634589.1"/>
    </source>
</evidence>
<evidence type="ECO:0000256" key="1">
    <source>
        <dbReference type="SAM" id="MobiDB-lite"/>
    </source>
</evidence>
<name>A0A8H4W8B1_9HELO</name>
<feature type="region of interest" description="Disordered" evidence="1">
    <location>
        <begin position="1"/>
        <end position="35"/>
    </location>
</feature>
<keyword evidence="3" id="KW-1185">Reference proteome</keyword>
<proteinExistence type="predicted"/>
<dbReference type="AlphaFoldDB" id="A0A8H4W8B1"/>
<accession>A0A8H4W8B1</accession>
<comment type="caution">
    <text evidence="2">The sequence shown here is derived from an EMBL/GenBank/DDBJ whole genome shotgun (WGS) entry which is preliminary data.</text>
</comment>
<reference evidence="2 3" key="1">
    <citation type="submission" date="2020-03" db="EMBL/GenBank/DDBJ databases">
        <title>Draft Genome Sequence of Cudoniella acicularis.</title>
        <authorList>
            <person name="Buettner E."/>
            <person name="Kellner H."/>
        </authorList>
    </citation>
    <scope>NUCLEOTIDE SEQUENCE [LARGE SCALE GENOMIC DNA]</scope>
    <source>
        <strain evidence="2 3">DSM 108380</strain>
    </source>
</reference>
<sequence length="68" mass="7474">MPINEDTSTSSNDSNDDIIDVISAKRPSNSSKRSFKIADDEVNDYAISYKRPKAGKDTTLLDSQVNPP</sequence>
<organism evidence="2 3">
    <name type="scientific">Cudoniella acicularis</name>
    <dbReference type="NCBI Taxonomy" id="354080"/>
    <lineage>
        <taxon>Eukaryota</taxon>
        <taxon>Fungi</taxon>
        <taxon>Dikarya</taxon>
        <taxon>Ascomycota</taxon>
        <taxon>Pezizomycotina</taxon>
        <taxon>Leotiomycetes</taxon>
        <taxon>Helotiales</taxon>
        <taxon>Tricladiaceae</taxon>
        <taxon>Cudoniella</taxon>
    </lineage>
</organism>